<evidence type="ECO:0000313" key="7">
    <source>
        <dbReference type="EMBL" id="QIJ71907.1"/>
    </source>
</evidence>
<dbReference type="SUPFAM" id="SSF53335">
    <property type="entry name" value="S-adenosyl-L-methionine-dependent methyltransferases"/>
    <property type="match status" value="1"/>
</dbReference>
<dbReference type="InterPro" id="IPR003333">
    <property type="entry name" value="CMAS"/>
</dbReference>
<keyword evidence="5" id="KW-0443">Lipid metabolism</keyword>
<evidence type="ECO:0000256" key="3">
    <source>
        <dbReference type="ARBA" id="ARBA00022679"/>
    </source>
</evidence>
<evidence type="ECO:0000256" key="5">
    <source>
        <dbReference type="ARBA" id="ARBA00023098"/>
    </source>
</evidence>
<dbReference type="InterPro" id="IPR050723">
    <property type="entry name" value="CFA/CMAS"/>
</dbReference>
<evidence type="ECO:0000256" key="1">
    <source>
        <dbReference type="ARBA" id="ARBA00010815"/>
    </source>
</evidence>
<accession>A0A6G7PWE1</accession>
<dbReference type="GO" id="GO:0008168">
    <property type="term" value="F:methyltransferase activity"/>
    <property type="evidence" value="ECO:0007669"/>
    <property type="project" value="UniProtKB-KW"/>
</dbReference>
<dbReference type="PIRSF" id="PIRSF003085">
    <property type="entry name" value="CMAS"/>
    <property type="match status" value="1"/>
</dbReference>
<proteinExistence type="inferred from homology"/>
<organism evidence="7 8">
    <name type="scientific">Thermosulfuriphilus ammonigenes</name>
    <dbReference type="NCBI Taxonomy" id="1936021"/>
    <lineage>
        <taxon>Bacteria</taxon>
        <taxon>Pseudomonadati</taxon>
        <taxon>Thermodesulfobacteriota</taxon>
        <taxon>Thermodesulfobacteria</taxon>
        <taxon>Thermodesulfobacteriales</taxon>
        <taxon>Thermodesulfobacteriaceae</taxon>
        <taxon>Thermosulfuriphilus</taxon>
    </lineage>
</organism>
<evidence type="ECO:0000256" key="2">
    <source>
        <dbReference type="ARBA" id="ARBA00022603"/>
    </source>
</evidence>
<dbReference type="Pfam" id="PF02353">
    <property type="entry name" value="CMAS"/>
    <property type="match status" value="1"/>
</dbReference>
<dbReference type="Gene3D" id="3.40.50.150">
    <property type="entry name" value="Vaccinia Virus protein VP39"/>
    <property type="match status" value="1"/>
</dbReference>
<evidence type="ECO:0000256" key="4">
    <source>
        <dbReference type="ARBA" id="ARBA00022691"/>
    </source>
</evidence>
<gene>
    <name evidence="7" type="ORF">G4V39_06350</name>
</gene>
<comment type="similarity">
    <text evidence="1">Belongs to the CFA/CMAS family.</text>
</comment>
<name>A0A6G7PWE1_9BACT</name>
<dbReference type="InterPro" id="IPR057206">
    <property type="entry name" value="DUF7884"/>
</dbReference>
<evidence type="ECO:0000313" key="8">
    <source>
        <dbReference type="Proteomes" id="UP000502179"/>
    </source>
</evidence>
<dbReference type="InterPro" id="IPR029063">
    <property type="entry name" value="SAM-dependent_MTases_sf"/>
</dbReference>
<keyword evidence="4" id="KW-0949">S-adenosyl-L-methionine</keyword>
<dbReference type="RefSeq" id="WP_166032125.1">
    <property type="nucleotide sequence ID" value="NZ_CP048877.1"/>
</dbReference>
<dbReference type="Pfam" id="PF25371">
    <property type="entry name" value="DUF7884"/>
    <property type="match status" value="1"/>
</dbReference>
<keyword evidence="3 7" id="KW-0808">Transferase</keyword>
<dbReference type="KEGG" id="tav:G4V39_06350"/>
<dbReference type="GO" id="GO:0008610">
    <property type="term" value="P:lipid biosynthetic process"/>
    <property type="evidence" value="ECO:0007669"/>
    <property type="project" value="InterPro"/>
</dbReference>
<dbReference type="PANTHER" id="PTHR43667:SF1">
    <property type="entry name" value="CYCLOPROPANE-FATTY-ACYL-PHOSPHOLIPID SYNTHASE"/>
    <property type="match status" value="1"/>
</dbReference>
<feature type="domain" description="DUF7884" evidence="6">
    <location>
        <begin position="8"/>
        <end position="84"/>
    </location>
</feature>
<keyword evidence="8" id="KW-1185">Reference proteome</keyword>
<reference evidence="7 8" key="1">
    <citation type="submission" date="2020-02" db="EMBL/GenBank/DDBJ databases">
        <title>Genome analysis of Thermosulfuriphilus ammonigenes ST65T, an anaerobic thermophilic chemolithoautotrophic bacterium isolated from a deep-sea hydrothermal vent.</title>
        <authorList>
            <person name="Slobodkina G."/>
            <person name="Allioux M."/>
            <person name="Merkel A."/>
            <person name="Alain K."/>
            <person name="Jebbar M."/>
            <person name="Slobodkin A."/>
        </authorList>
    </citation>
    <scope>NUCLEOTIDE SEQUENCE [LARGE SCALE GENOMIC DNA]</scope>
    <source>
        <strain evidence="7 8">ST65</strain>
    </source>
</reference>
<dbReference type="GO" id="GO:0032259">
    <property type="term" value="P:methylation"/>
    <property type="evidence" value="ECO:0007669"/>
    <property type="project" value="UniProtKB-KW"/>
</dbReference>
<protein>
    <submittedName>
        <fullName evidence="7">Class I SAM-dependent methyltransferase</fullName>
    </submittedName>
</protein>
<dbReference type="AlphaFoldDB" id="A0A6G7PWE1"/>
<dbReference type="PANTHER" id="PTHR43667">
    <property type="entry name" value="CYCLOPROPANE-FATTY-ACYL-PHOSPHOLIPID SYNTHASE"/>
    <property type="match status" value="1"/>
</dbReference>
<dbReference type="EMBL" id="CP048877">
    <property type="protein sequence ID" value="QIJ71907.1"/>
    <property type="molecule type" value="Genomic_DNA"/>
</dbReference>
<sequence length="397" mass="46850">MNTRQILEGILEDHQKPPFKVCYWDGQESLFGQGRPLFTIYFKTREALENILLDPSTGFGEGYMRGDIDVEGDLGAVVALAYQKDLFQKLSIKEKGRLLWLNLCRKKSLKEAREEIKVHYDRGNDFYRLWLDQEMNYSCAYFRNPDEDLETAQKNKLHLIFRKLRLGEAENLLDIGSGWGSLLLEAARLFPHLRGLGITLAEEQLKLAQERAEKEGVSDRIRFKLWDYRELPQVCSEDFDRIVSVGMFEHVGKEYIPIFFEVVERFLRPKGLFLLHTIGKLREEETDPWIRKYIFPGGYLPALGEIVEAGEKTSLQFVDLEDLRPHYHLTLSHWAKRFEAHRETIIKMFDKTFYRMWRLYLHGSRVSFSEGHLHVFQLLYYKGSRFDLPLTREWLLL</sequence>
<keyword evidence="2 7" id="KW-0489">Methyltransferase</keyword>
<evidence type="ECO:0000259" key="6">
    <source>
        <dbReference type="Pfam" id="PF25371"/>
    </source>
</evidence>
<dbReference type="Proteomes" id="UP000502179">
    <property type="component" value="Chromosome"/>
</dbReference>
<dbReference type="CDD" id="cd02440">
    <property type="entry name" value="AdoMet_MTases"/>
    <property type="match status" value="1"/>
</dbReference>